<keyword evidence="1" id="KW-0732">Signal</keyword>
<evidence type="ECO:0000256" key="1">
    <source>
        <dbReference type="SAM" id="SignalP"/>
    </source>
</evidence>
<dbReference type="RefSeq" id="WP_240172312.1">
    <property type="nucleotide sequence ID" value="NZ_CP092365.1"/>
</dbReference>
<name>A0ABY3U5R9_9MYCO</name>
<accession>A0ABY3U5R9</accession>
<dbReference type="Pfam" id="PF14230">
    <property type="entry name" value="DUF4333"/>
    <property type="match status" value="1"/>
</dbReference>
<feature type="signal peptide" evidence="1">
    <location>
        <begin position="1"/>
        <end position="21"/>
    </location>
</feature>
<organism evidence="3 4">
    <name type="scientific">Mycolicibacillus parakoreensis</name>
    <dbReference type="NCBI Taxonomy" id="1069221"/>
    <lineage>
        <taxon>Bacteria</taxon>
        <taxon>Bacillati</taxon>
        <taxon>Actinomycetota</taxon>
        <taxon>Actinomycetes</taxon>
        <taxon>Mycobacteriales</taxon>
        <taxon>Mycobacteriaceae</taxon>
        <taxon>Mycolicibacillus</taxon>
    </lineage>
</organism>
<gene>
    <name evidence="3" type="ORF">MIU77_07545</name>
</gene>
<sequence>MTMRGLPALFSALLAPLAACSFSFSSGGPDYAKLESTIHDRLAEQYAEIGHTPSAVTCPRSQDTPETGDMFVCTTEVDGDDDLTVHIEVTVGEDGDADFRTVDTVYDLPDAAEKLAAEISQNQGFPVTVDCGRGVTVVADGNSFECTATDPAGQDRTVRLTAGSVDDGDRWELLG</sequence>
<dbReference type="InterPro" id="IPR025637">
    <property type="entry name" value="DUF4333"/>
</dbReference>
<dbReference type="EMBL" id="CP092365">
    <property type="protein sequence ID" value="ULN54112.1"/>
    <property type="molecule type" value="Genomic_DNA"/>
</dbReference>
<keyword evidence="4" id="KW-1185">Reference proteome</keyword>
<reference evidence="3" key="1">
    <citation type="submission" date="2022-08" db="EMBL/GenBank/DDBJ databases">
        <title>Complete genome sequence of 14 non-tuberculosis mycobacteria type-strains.</title>
        <authorList>
            <person name="Igarashi Y."/>
            <person name="Osugi A."/>
            <person name="Mitarai S."/>
        </authorList>
    </citation>
    <scope>NUCLEOTIDE SEQUENCE</scope>
    <source>
        <strain evidence="3">DSM 45575</strain>
    </source>
</reference>
<evidence type="ECO:0000259" key="2">
    <source>
        <dbReference type="Pfam" id="PF14230"/>
    </source>
</evidence>
<feature type="chain" id="PRO_5045621468" evidence="1">
    <location>
        <begin position="22"/>
        <end position="175"/>
    </location>
</feature>
<evidence type="ECO:0000313" key="4">
    <source>
        <dbReference type="Proteomes" id="UP001055200"/>
    </source>
</evidence>
<dbReference type="Proteomes" id="UP001055200">
    <property type="component" value="Chromosome"/>
</dbReference>
<protein>
    <submittedName>
        <fullName evidence="3">DUF4333 domain-containing protein</fullName>
    </submittedName>
</protein>
<feature type="domain" description="DUF4333" evidence="2">
    <location>
        <begin position="17"/>
        <end position="90"/>
    </location>
</feature>
<proteinExistence type="predicted"/>
<evidence type="ECO:0000313" key="3">
    <source>
        <dbReference type="EMBL" id="ULN54112.1"/>
    </source>
</evidence>